<dbReference type="InterPro" id="IPR006001">
    <property type="entry name" value="Therm_gnt_kin"/>
</dbReference>
<organism evidence="10 11">
    <name type="scientific">Arthrobacter sulfonylureivorans</name>
    <dbReference type="NCBI Taxonomy" id="2486855"/>
    <lineage>
        <taxon>Bacteria</taxon>
        <taxon>Bacillati</taxon>
        <taxon>Actinomycetota</taxon>
        <taxon>Actinomycetes</taxon>
        <taxon>Micrococcales</taxon>
        <taxon>Micrococcaceae</taxon>
        <taxon>Arthrobacter</taxon>
    </lineage>
</organism>
<dbReference type="EMBL" id="CP093326">
    <property type="protein sequence ID" value="UNK45155.1"/>
    <property type="molecule type" value="Genomic_DNA"/>
</dbReference>
<proteinExistence type="inferred from homology"/>
<evidence type="ECO:0000256" key="4">
    <source>
        <dbReference type="ARBA" id="ARBA00022679"/>
    </source>
</evidence>
<dbReference type="Gene3D" id="3.40.50.300">
    <property type="entry name" value="P-loop containing nucleotide triphosphate hydrolases"/>
    <property type="match status" value="1"/>
</dbReference>
<evidence type="ECO:0000256" key="8">
    <source>
        <dbReference type="ARBA" id="ARBA00048090"/>
    </source>
</evidence>
<dbReference type="SUPFAM" id="SSF52540">
    <property type="entry name" value="P-loop containing nucleoside triphosphate hydrolases"/>
    <property type="match status" value="1"/>
</dbReference>
<gene>
    <name evidence="10" type="ORF">MNQ99_14580</name>
</gene>
<reference evidence="10 11" key="1">
    <citation type="submission" date="2022-03" db="EMBL/GenBank/DDBJ databases">
        <title>Isotopic signatures of nitrous oxide derived from detoxification processes.</title>
        <authorList>
            <person name="Behrendt U."/>
            <person name="Buchen C."/>
            <person name="Well R."/>
            <person name="Ulrich A."/>
            <person name="Rohe L."/>
            <person name="Kolb S."/>
            <person name="Schloter M."/>
            <person name="Horn M.A."/>
            <person name="Augustin J."/>
        </authorList>
    </citation>
    <scope>NUCLEOTIDE SEQUENCE [LARGE SCALE GENOMIC DNA]</scope>
    <source>
        <strain evidence="10 11">S4-C24</strain>
    </source>
</reference>
<evidence type="ECO:0000256" key="7">
    <source>
        <dbReference type="ARBA" id="ARBA00022840"/>
    </source>
</evidence>
<accession>A0ABY3W7E1</accession>
<comment type="catalytic activity">
    <reaction evidence="8 9">
        <text>D-gluconate + ATP = 6-phospho-D-gluconate + ADP + H(+)</text>
        <dbReference type="Rhea" id="RHEA:19433"/>
        <dbReference type="ChEBI" id="CHEBI:15378"/>
        <dbReference type="ChEBI" id="CHEBI:18391"/>
        <dbReference type="ChEBI" id="CHEBI:30616"/>
        <dbReference type="ChEBI" id="CHEBI:58759"/>
        <dbReference type="ChEBI" id="CHEBI:456216"/>
        <dbReference type="EC" id="2.7.1.12"/>
    </reaction>
</comment>
<dbReference type="NCBIfam" id="TIGR01313">
    <property type="entry name" value="therm_gnt_kin"/>
    <property type="match status" value="1"/>
</dbReference>
<keyword evidence="7 9" id="KW-0067">ATP-binding</keyword>
<keyword evidence="4 9" id="KW-0808">Transferase</keyword>
<keyword evidence="5 9" id="KW-0547">Nucleotide-binding</keyword>
<evidence type="ECO:0000313" key="11">
    <source>
        <dbReference type="Proteomes" id="UP000829069"/>
    </source>
</evidence>
<dbReference type="PANTHER" id="PTHR43442">
    <property type="entry name" value="GLUCONOKINASE-RELATED"/>
    <property type="match status" value="1"/>
</dbReference>
<sequence length="176" mass="18745">MSLQYPPLVVMGVQGCGKSTVGAAVAQHLGLEFIDGDDLHSAANKEKMASGHPLTDADRHPWLSAIGQVMADKLAEGTTAVVACSSLKRSYRDLIRSFAPGTRFIHLTGSRELIAARISGRDHEYMPPTLLDSQFQTLEPLGDDEAGLAVPVTDSPDEIAVRVENYLQETAGSTGA</sequence>
<evidence type="ECO:0000256" key="2">
    <source>
        <dbReference type="ARBA" id="ARBA00008420"/>
    </source>
</evidence>
<dbReference type="CDD" id="cd02021">
    <property type="entry name" value="GntK"/>
    <property type="match status" value="1"/>
</dbReference>
<evidence type="ECO:0000256" key="1">
    <source>
        <dbReference type="ARBA" id="ARBA00004761"/>
    </source>
</evidence>
<evidence type="ECO:0000256" key="5">
    <source>
        <dbReference type="ARBA" id="ARBA00022741"/>
    </source>
</evidence>
<comment type="similarity">
    <text evidence="2 9">Belongs to the gluconokinase GntK/GntV family.</text>
</comment>
<evidence type="ECO:0000313" key="10">
    <source>
        <dbReference type="EMBL" id="UNK45155.1"/>
    </source>
</evidence>
<dbReference type="InterPro" id="IPR027417">
    <property type="entry name" value="P-loop_NTPase"/>
</dbReference>
<comment type="pathway">
    <text evidence="1">Carbohydrate acid metabolism.</text>
</comment>
<dbReference type="PANTHER" id="PTHR43442:SF3">
    <property type="entry name" value="GLUCONOKINASE-RELATED"/>
    <property type="match status" value="1"/>
</dbReference>
<dbReference type="Proteomes" id="UP000829069">
    <property type="component" value="Chromosome"/>
</dbReference>
<evidence type="ECO:0000256" key="6">
    <source>
        <dbReference type="ARBA" id="ARBA00022777"/>
    </source>
</evidence>
<dbReference type="EC" id="2.7.1.12" evidence="3 9"/>
<keyword evidence="11" id="KW-1185">Reference proteome</keyword>
<evidence type="ECO:0000256" key="3">
    <source>
        <dbReference type="ARBA" id="ARBA00012054"/>
    </source>
</evidence>
<name>A0ABY3W7E1_9MICC</name>
<keyword evidence="6 9" id="KW-0418">Kinase</keyword>
<evidence type="ECO:0000256" key="9">
    <source>
        <dbReference type="RuleBase" id="RU363066"/>
    </source>
</evidence>
<protein>
    <recommendedName>
        <fullName evidence="3 9">Gluconokinase</fullName>
        <ecNumber evidence="3 9">2.7.1.12</ecNumber>
    </recommendedName>
</protein>
<dbReference type="Pfam" id="PF13671">
    <property type="entry name" value="AAA_33"/>
    <property type="match status" value="1"/>
</dbReference>
<dbReference type="RefSeq" id="WP_127512079.1">
    <property type="nucleotide sequence ID" value="NZ_CP093326.1"/>
</dbReference>